<reference evidence="13 14" key="1">
    <citation type="submission" date="2020-09" db="EMBL/GenBank/DDBJ databases">
        <title>Genome sequences of Mycetohabitans spp.</title>
        <authorList>
            <person name="Carter M.E."/>
            <person name="Carpenter S.C.D."/>
            <person name="Bogdanove A.J."/>
        </authorList>
    </citation>
    <scope>NUCLEOTIDE SEQUENCE [LARGE SCALE GENOMIC DNA]</scope>
    <source>
        <strain evidence="13 14">B12</strain>
    </source>
</reference>
<dbReference type="InterPro" id="IPR036640">
    <property type="entry name" value="ABC1_TM_sf"/>
</dbReference>
<gene>
    <name evidence="13" type="ORF">IHE29_06335</name>
</gene>
<dbReference type="CDD" id="cd18582">
    <property type="entry name" value="ABC_6TM_ATM1_ABCB7"/>
    <property type="match status" value="1"/>
</dbReference>
<evidence type="ECO:0000256" key="3">
    <source>
        <dbReference type="ARBA" id="ARBA00022475"/>
    </source>
</evidence>
<feature type="transmembrane region" description="Helical" evidence="10">
    <location>
        <begin position="78"/>
        <end position="96"/>
    </location>
</feature>
<dbReference type="PANTHER" id="PTHR24221">
    <property type="entry name" value="ATP-BINDING CASSETTE SUB-FAMILY B"/>
    <property type="match status" value="1"/>
</dbReference>
<keyword evidence="3" id="KW-1003">Cell membrane</keyword>
<dbReference type="Gene3D" id="1.20.1560.10">
    <property type="entry name" value="ABC transporter type 1, transmembrane domain"/>
    <property type="match status" value="1"/>
</dbReference>
<evidence type="ECO:0000256" key="9">
    <source>
        <dbReference type="ARBA" id="ARBA00023136"/>
    </source>
</evidence>
<evidence type="ECO:0000256" key="6">
    <source>
        <dbReference type="ARBA" id="ARBA00022741"/>
    </source>
</evidence>
<feature type="transmembrane region" description="Helical" evidence="10">
    <location>
        <begin position="158"/>
        <end position="180"/>
    </location>
</feature>
<keyword evidence="8 10" id="KW-1133">Transmembrane helix</keyword>
<name>A0ABZ2PYX2_9BURK</name>
<feature type="domain" description="ABC transporter" evidence="11">
    <location>
        <begin position="365"/>
        <end position="601"/>
    </location>
</feature>
<dbReference type="InterPro" id="IPR003593">
    <property type="entry name" value="AAA+_ATPase"/>
</dbReference>
<proteinExistence type="predicted"/>
<feature type="transmembrane region" description="Helical" evidence="10">
    <location>
        <begin position="186"/>
        <end position="207"/>
    </location>
</feature>
<evidence type="ECO:0000313" key="13">
    <source>
        <dbReference type="EMBL" id="WXK38916.1"/>
    </source>
</evidence>
<dbReference type="PROSITE" id="PS50929">
    <property type="entry name" value="ABC_TM1F"/>
    <property type="match status" value="1"/>
</dbReference>
<evidence type="ECO:0000259" key="12">
    <source>
        <dbReference type="PROSITE" id="PS50929"/>
    </source>
</evidence>
<dbReference type="PROSITE" id="PS50893">
    <property type="entry name" value="ABC_TRANSPORTER_2"/>
    <property type="match status" value="1"/>
</dbReference>
<evidence type="ECO:0000256" key="7">
    <source>
        <dbReference type="ARBA" id="ARBA00022840"/>
    </source>
</evidence>
<evidence type="ECO:0000313" key="14">
    <source>
        <dbReference type="Proteomes" id="UP001493153"/>
    </source>
</evidence>
<dbReference type="Pfam" id="PF00664">
    <property type="entry name" value="ABC_membrane"/>
    <property type="match status" value="1"/>
</dbReference>
<keyword evidence="7 13" id="KW-0067">ATP-binding</keyword>
<dbReference type="RefSeq" id="WP_338911777.1">
    <property type="nucleotide sequence ID" value="NZ_CP062176.1"/>
</dbReference>
<dbReference type="GO" id="GO:0005524">
    <property type="term" value="F:ATP binding"/>
    <property type="evidence" value="ECO:0007669"/>
    <property type="project" value="UniProtKB-KW"/>
</dbReference>
<feature type="transmembrane region" description="Helical" evidence="10">
    <location>
        <begin position="37"/>
        <end position="57"/>
    </location>
</feature>
<feature type="domain" description="ABC transmembrane type-1" evidence="12">
    <location>
        <begin position="38"/>
        <end position="331"/>
    </location>
</feature>
<dbReference type="InterPro" id="IPR039421">
    <property type="entry name" value="Type_1_exporter"/>
</dbReference>
<keyword evidence="6" id="KW-0547">Nucleotide-binding</keyword>
<evidence type="ECO:0000256" key="10">
    <source>
        <dbReference type="SAM" id="Phobius"/>
    </source>
</evidence>
<dbReference type="SUPFAM" id="SSF52540">
    <property type="entry name" value="P-loop containing nucleoside triphosphate hydrolases"/>
    <property type="match status" value="1"/>
</dbReference>
<organism evidence="13 14">
    <name type="scientific">Mycetohabitans rhizoxinica</name>
    <dbReference type="NCBI Taxonomy" id="412963"/>
    <lineage>
        <taxon>Bacteria</taxon>
        <taxon>Pseudomonadati</taxon>
        <taxon>Pseudomonadota</taxon>
        <taxon>Betaproteobacteria</taxon>
        <taxon>Burkholderiales</taxon>
        <taxon>Burkholderiaceae</taxon>
        <taxon>Mycetohabitans</taxon>
    </lineage>
</organism>
<keyword evidence="5 10" id="KW-0812">Transmembrane</keyword>
<keyword evidence="9 10" id="KW-0472">Membrane</keyword>
<dbReference type="InterPro" id="IPR011527">
    <property type="entry name" value="ABC1_TM_dom"/>
</dbReference>
<keyword evidence="4" id="KW-0997">Cell inner membrane</keyword>
<feature type="transmembrane region" description="Helical" evidence="10">
    <location>
        <begin position="305"/>
        <end position="326"/>
    </location>
</feature>
<dbReference type="EMBL" id="CP062176">
    <property type="protein sequence ID" value="WXK38916.1"/>
    <property type="molecule type" value="Genomic_DNA"/>
</dbReference>
<comment type="subcellular location">
    <subcellularLocation>
        <location evidence="1">Cell membrane</location>
        <topology evidence="1">Multi-pass membrane protein</topology>
    </subcellularLocation>
</comment>
<protein>
    <submittedName>
        <fullName evidence="13">ABC transporter ATP-binding protein/permease</fullName>
    </submittedName>
</protein>
<keyword evidence="14" id="KW-1185">Reference proteome</keyword>
<evidence type="ECO:0000256" key="2">
    <source>
        <dbReference type="ARBA" id="ARBA00022448"/>
    </source>
</evidence>
<dbReference type="InterPro" id="IPR017871">
    <property type="entry name" value="ABC_transporter-like_CS"/>
</dbReference>
<dbReference type="Gene3D" id="3.40.50.300">
    <property type="entry name" value="P-loop containing nucleotide triphosphate hydrolases"/>
    <property type="match status" value="1"/>
</dbReference>
<dbReference type="Pfam" id="PF00005">
    <property type="entry name" value="ABC_tran"/>
    <property type="match status" value="1"/>
</dbReference>
<evidence type="ECO:0000256" key="4">
    <source>
        <dbReference type="ARBA" id="ARBA00022519"/>
    </source>
</evidence>
<evidence type="ECO:0000256" key="8">
    <source>
        <dbReference type="ARBA" id="ARBA00022989"/>
    </source>
</evidence>
<evidence type="ECO:0000259" key="11">
    <source>
        <dbReference type="PROSITE" id="PS50893"/>
    </source>
</evidence>
<accession>A0ABZ2PYX2</accession>
<dbReference type="PANTHER" id="PTHR24221:SF402">
    <property type="entry name" value="IRON-SULFUR CLUSTERS TRANSPORTER ABCB7, MITOCHONDRIAL"/>
    <property type="match status" value="1"/>
</dbReference>
<dbReference type="SUPFAM" id="SSF90123">
    <property type="entry name" value="ABC transporter transmembrane region"/>
    <property type="match status" value="1"/>
</dbReference>
<dbReference type="Proteomes" id="UP001493153">
    <property type="component" value="Chromosome"/>
</dbReference>
<evidence type="ECO:0000256" key="5">
    <source>
        <dbReference type="ARBA" id="ARBA00022692"/>
    </source>
</evidence>
<dbReference type="PROSITE" id="PS00211">
    <property type="entry name" value="ABC_TRANSPORTER_1"/>
    <property type="match status" value="1"/>
</dbReference>
<dbReference type="InterPro" id="IPR003439">
    <property type="entry name" value="ABC_transporter-like_ATP-bd"/>
</dbReference>
<evidence type="ECO:0000256" key="1">
    <source>
        <dbReference type="ARBA" id="ARBA00004651"/>
    </source>
</evidence>
<sequence>MRRLWAFVSPLSSSNWRGDWQTIAALFPYLMVYKGRVAFALACLVAAKLANLGVPVVMKAIVDQLSEIDRLATQESSFSLFHGVSFLIVAYAVVRLSSSLFAELREIIFGKVAYNAARQVALAVFRHLHTLSLCFHLDRQTGGLSRDIERGTRGVKTLVSYSLYNILPICVEVILVLIFFAIRYDLYYTIVTLSVLAAYITFTVMVTEWRTRLRQEMNKLDSRSNTLMVDSLINYETVKNFGNEQHEVQRYDESMMLYHDAAVRSQKSLSFMNLGQQSIIAICMIAVLWRATQQVVDKQLTLGDFVLINTFMLQIYIPLSFLGNMYRTLKQSLTDMDQMFSLLRLRREVDDIQGSSPLAVRSAEVRFEHVSFSYEPQRQILRDVTFTIAAGTTTAIVGHSGSGKSTLARLLLRFYDVEHGAGRILIDAQDIRAVTQDSLRAAIGIVPQDTVLFRDTIYYNIAYGRLSASPEEVIAAARAAHIHAFIESLPAGYSTIVGERGLKLSGGEKQRIAIARTLLKKPPILIFDEATSALDSRAERAIQRELKQLARHRTTLIIAHRLSTITHAQQILVMDQGCIVERGTHRTLLNAGGLYAQMWALQHKQPE</sequence>
<feature type="transmembrane region" description="Helical" evidence="10">
    <location>
        <begin position="274"/>
        <end position="293"/>
    </location>
</feature>
<dbReference type="SMART" id="SM00382">
    <property type="entry name" value="AAA"/>
    <property type="match status" value="1"/>
</dbReference>
<keyword evidence="2" id="KW-0813">Transport</keyword>
<dbReference type="InterPro" id="IPR027417">
    <property type="entry name" value="P-loop_NTPase"/>
</dbReference>